<feature type="non-terminal residue" evidence="2">
    <location>
        <position position="89"/>
    </location>
</feature>
<reference evidence="2" key="1">
    <citation type="journal article" date="2019" name="Sci. Rep.">
        <title>Draft genome of Tanacetum cinerariifolium, the natural source of mosquito coil.</title>
        <authorList>
            <person name="Yamashiro T."/>
            <person name="Shiraishi A."/>
            <person name="Satake H."/>
            <person name="Nakayama K."/>
        </authorList>
    </citation>
    <scope>NUCLEOTIDE SEQUENCE</scope>
</reference>
<organism evidence="2">
    <name type="scientific">Tanacetum cinerariifolium</name>
    <name type="common">Dalmatian daisy</name>
    <name type="synonym">Chrysanthemum cinerariifolium</name>
    <dbReference type="NCBI Taxonomy" id="118510"/>
    <lineage>
        <taxon>Eukaryota</taxon>
        <taxon>Viridiplantae</taxon>
        <taxon>Streptophyta</taxon>
        <taxon>Embryophyta</taxon>
        <taxon>Tracheophyta</taxon>
        <taxon>Spermatophyta</taxon>
        <taxon>Magnoliopsida</taxon>
        <taxon>eudicotyledons</taxon>
        <taxon>Gunneridae</taxon>
        <taxon>Pentapetalae</taxon>
        <taxon>asterids</taxon>
        <taxon>campanulids</taxon>
        <taxon>Asterales</taxon>
        <taxon>Asteraceae</taxon>
        <taxon>Asteroideae</taxon>
        <taxon>Anthemideae</taxon>
        <taxon>Anthemidinae</taxon>
        <taxon>Tanacetum</taxon>
    </lineage>
</organism>
<feature type="compositionally biased region" description="Basic residues" evidence="1">
    <location>
        <begin position="1"/>
        <end position="32"/>
    </location>
</feature>
<dbReference type="EMBL" id="BKCJ011836631">
    <property type="protein sequence ID" value="GFD57073.1"/>
    <property type="molecule type" value="Genomic_DNA"/>
</dbReference>
<name>A0A699XCZ5_TANCI</name>
<dbReference type="AlphaFoldDB" id="A0A699XCZ5"/>
<evidence type="ECO:0000313" key="2">
    <source>
        <dbReference type="EMBL" id="GFD57073.1"/>
    </source>
</evidence>
<feature type="region of interest" description="Disordered" evidence="1">
    <location>
        <begin position="1"/>
        <end position="74"/>
    </location>
</feature>
<proteinExistence type="predicted"/>
<protein>
    <submittedName>
        <fullName evidence="2">Uncharacterized protein</fullName>
    </submittedName>
</protein>
<accession>A0A699XCZ5</accession>
<feature type="non-terminal residue" evidence="2">
    <location>
        <position position="1"/>
    </location>
</feature>
<comment type="caution">
    <text evidence="2">The sequence shown here is derived from an EMBL/GenBank/DDBJ whole genome shotgun (WGS) entry which is preliminary data.</text>
</comment>
<evidence type="ECO:0000256" key="1">
    <source>
        <dbReference type="SAM" id="MobiDB-lite"/>
    </source>
</evidence>
<sequence length="89" mass="9813">APPRHRPRRRALPNRVRCPRGRRGCPHRRPALHARAAGRAGRPRHCHRPRDPARGGGHLSAGEGRHDGRPPHARRAYYCAGQPIAAIAG</sequence>
<gene>
    <name evidence="2" type="ORF">Tci_929042</name>
</gene>